<evidence type="ECO:0000256" key="8">
    <source>
        <dbReference type="ARBA" id="ARBA00048679"/>
    </source>
</evidence>
<dbReference type="InterPro" id="IPR017441">
    <property type="entry name" value="Protein_kinase_ATP_BS"/>
</dbReference>
<comment type="catalytic activity">
    <reaction evidence="7">
        <text>L-threonyl-[protein] + ATP = O-phospho-L-threonyl-[protein] + ADP + H(+)</text>
        <dbReference type="Rhea" id="RHEA:46608"/>
        <dbReference type="Rhea" id="RHEA-COMP:11060"/>
        <dbReference type="Rhea" id="RHEA-COMP:11605"/>
        <dbReference type="ChEBI" id="CHEBI:15378"/>
        <dbReference type="ChEBI" id="CHEBI:30013"/>
        <dbReference type="ChEBI" id="CHEBI:30616"/>
        <dbReference type="ChEBI" id="CHEBI:61977"/>
        <dbReference type="ChEBI" id="CHEBI:456216"/>
        <dbReference type="EC" id="2.7.11.1"/>
    </reaction>
</comment>
<evidence type="ECO:0000256" key="5">
    <source>
        <dbReference type="ARBA" id="ARBA00022777"/>
    </source>
</evidence>
<dbReference type="Gene3D" id="1.20.58.1690">
    <property type="match status" value="1"/>
</dbReference>
<evidence type="ECO:0000313" key="12">
    <source>
        <dbReference type="EMBL" id="MFB2934085.1"/>
    </source>
</evidence>
<protein>
    <recommendedName>
        <fullName evidence="1">non-specific serine/threonine protein kinase</fullName>
        <ecNumber evidence="1">2.7.11.1</ecNumber>
    </recommendedName>
</protein>
<dbReference type="Gene3D" id="3.30.200.20">
    <property type="entry name" value="Phosphorylase Kinase, domain 1"/>
    <property type="match status" value="1"/>
</dbReference>
<dbReference type="InterPro" id="IPR011009">
    <property type="entry name" value="Kinase-like_dom_sf"/>
</dbReference>
<accession>A0ABV4Y5J7</accession>
<dbReference type="InterPro" id="IPR008271">
    <property type="entry name" value="Ser/Thr_kinase_AS"/>
</dbReference>
<dbReference type="PROSITE" id="PS50011">
    <property type="entry name" value="PROTEIN_KINASE_DOM"/>
    <property type="match status" value="1"/>
</dbReference>
<keyword evidence="10" id="KW-0472">Membrane</keyword>
<dbReference type="PANTHER" id="PTHR24363">
    <property type="entry name" value="SERINE/THREONINE PROTEIN KINASE"/>
    <property type="match status" value="1"/>
</dbReference>
<dbReference type="Pfam" id="PF13308">
    <property type="entry name" value="YARHG"/>
    <property type="match status" value="1"/>
</dbReference>
<proteinExistence type="predicted"/>
<name>A0ABV4Y5J7_9CYAN</name>
<keyword evidence="6 9" id="KW-0067">ATP-binding</keyword>
<keyword evidence="10" id="KW-0812">Transmembrane</keyword>
<reference evidence="12 13" key="1">
    <citation type="submission" date="2024-09" db="EMBL/GenBank/DDBJ databases">
        <title>Floridaenema gen nov. (Aerosakkonemataceae, Aerosakkonematales ord. nov., Cyanobacteria) from benthic tropical and subtropical fresh waters, with the description of four new species.</title>
        <authorList>
            <person name="Moretto J.A."/>
            <person name="Berthold D.E."/>
            <person name="Lefler F.W."/>
            <person name="Huang I.-S."/>
            <person name="Laughinghouse H. IV."/>
        </authorList>
    </citation>
    <scope>NUCLEOTIDE SEQUENCE [LARGE SCALE GENOMIC DNA]</scope>
    <source>
        <strain evidence="12 13">BLCC-F154</strain>
    </source>
</reference>
<evidence type="ECO:0000256" key="10">
    <source>
        <dbReference type="SAM" id="Phobius"/>
    </source>
</evidence>
<evidence type="ECO:0000256" key="4">
    <source>
        <dbReference type="ARBA" id="ARBA00022741"/>
    </source>
</evidence>
<keyword evidence="13" id="KW-1185">Reference proteome</keyword>
<keyword evidence="10" id="KW-1133">Transmembrane helix</keyword>
<evidence type="ECO:0000256" key="1">
    <source>
        <dbReference type="ARBA" id="ARBA00012513"/>
    </source>
</evidence>
<keyword evidence="2" id="KW-0723">Serine/threonine-protein kinase</keyword>
<dbReference type="PANTHER" id="PTHR24363:SF0">
    <property type="entry name" value="SERINE_THREONINE KINASE LIKE DOMAIN CONTAINING 1"/>
    <property type="match status" value="1"/>
</dbReference>
<dbReference type="Pfam" id="PF00069">
    <property type="entry name" value="Pkinase"/>
    <property type="match status" value="1"/>
</dbReference>
<gene>
    <name evidence="12" type="ORF">ACE1B6_02300</name>
</gene>
<evidence type="ECO:0000256" key="2">
    <source>
        <dbReference type="ARBA" id="ARBA00022527"/>
    </source>
</evidence>
<dbReference type="SUPFAM" id="SSF56112">
    <property type="entry name" value="Protein kinase-like (PK-like)"/>
    <property type="match status" value="1"/>
</dbReference>
<dbReference type="Gene3D" id="1.10.510.10">
    <property type="entry name" value="Transferase(Phosphotransferase) domain 1"/>
    <property type="match status" value="1"/>
</dbReference>
<comment type="catalytic activity">
    <reaction evidence="8">
        <text>L-seryl-[protein] + ATP = O-phospho-L-seryl-[protein] + ADP + H(+)</text>
        <dbReference type="Rhea" id="RHEA:17989"/>
        <dbReference type="Rhea" id="RHEA-COMP:9863"/>
        <dbReference type="Rhea" id="RHEA-COMP:11604"/>
        <dbReference type="ChEBI" id="CHEBI:15378"/>
        <dbReference type="ChEBI" id="CHEBI:29999"/>
        <dbReference type="ChEBI" id="CHEBI:30616"/>
        <dbReference type="ChEBI" id="CHEBI:83421"/>
        <dbReference type="ChEBI" id="CHEBI:456216"/>
        <dbReference type="EC" id="2.7.11.1"/>
    </reaction>
</comment>
<dbReference type="InterPro" id="IPR000719">
    <property type="entry name" value="Prot_kinase_dom"/>
</dbReference>
<sequence length="451" mass="51658">MPMIQELLNNRYLLLQKLGSGGFGDTFLAEDTNMPSKRRCVIKQLKPIENRPEIYQLVKERFAREAVVLEELGDGNQQIPKLYAYFTIDEQFYLVQEWIAGETLGKKLQTEGVQSESFVREFMLDILPVLDYVHSKKMVHRDIKPDNIMLRETDSKPVLIDFGAVKETMGTIINSHGTTTSSIVIGTSGFMPAEQAAGRPVYASDLYSLGMTAIYLLTCRSPRILDIDHQTGEILWQKYAINISPSLVAVLNKAVQSHWRDRYQTAKEMLAALQLDTTIIPSTVTLLATNYSKKTDETLAQNTAPLEQINQKNLLIIGSMIIMTLVSIPIIYKAFFNPTPQPNLKQSIAVTPKINFPENYDFTWLSQRQVTDADLFDKNALELDVLRNSVFARYGRRFRNQVLQEYFSSQSWYRPIYSPESFPDDLLTPLEQKNVAYILEYQERNGLRWVK</sequence>
<dbReference type="SMART" id="SM00220">
    <property type="entry name" value="S_TKc"/>
    <property type="match status" value="1"/>
</dbReference>
<organism evidence="12 13">
    <name type="scientific">Floridaenema fluviatile BLCC-F154</name>
    <dbReference type="NCBI Taxonomy" id="3153640"/>
    <lineage>
        <taxon>Bacteria</taxon>
        <taxon>Bacillati</taxon>
        <taxon>Cyanobacteriota</taxon>
        <taxon>Cyanophyceae</taxon>
        <taxon>Oscillatoriophycideae</taxon>
        <taxon>Aerosakkonematales</taxon>
        <taxon>Aerosakkonemataceae</taxon>
        <taxon>Floridanema</taxon>
        <taxon>Floridanema fluviatile</taxon>
    </lineage>
</organism>
<evidence type="ECO:0000256" key="3">
    <source>
        <dbReference type="ARBA" id="ARBA00022679"/>
    </source>
</evidence>
<dbReference type="EMBL" id="JBHFNS010000016">
    <property type="protein sequence ID" value="MFB2934085.1"/>
    <property type="molecule type" value="Genomic_DNA"/>
</dbReference>
<dbReference type="PROSITE" id="PS00107">
    <property type="entry name" value="PROTEIN_KINASE_ATP"/>
    <property type="match status" value="1"/>
</dbReference>
<dbReference type="InterPro" id="IPR038434">
    <property type="entry name" value="YARHG_sf"/>
</dbReference>
<feature type="binding site" evidence="9">
    <location>
        <position position="43"/>
    </location>
    <ligand>
        <name>ATP</name>
        <dbReference type="ChEBI" id="CHEBI:30616"/>
    </ligand>
</feature>
<evidence type="ECO:0000313" key="13">
    <source>
        <dbReference type="Proteomes" id="UP001576776"/>
    </source>
</evidence>
<evidence type="ECO:0000259" key="11">
    <source>
        <dbReference type="PROSITE" id="PS50011"/>
    </source>
</evidence>
<keyword evidence="5" id="KW-0418">Kinase</keyword>
<dbReference type="InterPro" id="IPR025582">
    <property type="entry name" value="YARHG_dom"/>
</dbReference>
<dbReference type="PROSITE" id="PS00108">
    <property type="entry name" value="PROTEIN_KINASE_ST"/>
    <property type="match status" value="1"/>
</dbReference>
<dbReference type="EC" id="2.7.11.1" evidence="1"/>
<evidence type="ECO:0000256" key="7">
    <source>
        <dbReference type="ARBA" id="ARBA00047899"/>
    </source>
</evidence>
<comment type="caution">
    <text evidence="12">The sequence shown here is derived from an EMBL/GenBank/DDBJ whole genome shotgun (WGS) entry which is preliminary data.</text>
</comment>
<evidence type="ECO:0000256" key="6">
    <source>
        <dbReference type="ARBA" id="ARBA00022840"/>
    </source>
</evidence>
<dbReference type="SMART" id="SM01324">
    <property type="entry name" value="YARHG"/>
    <property type="match status" value="1"/>
</dbReference>
<dbReference type="CDD" id="cd14014">
    <property type="entry name" value="STKc_PknB_like"/>
    <property type="match status" value="1"/>
</dbReference>
<keyword evidence="4 9" id="KW-0547">Nucleotide-binding</keyword>
<dbReference type="Proteomes" id="UP001576776">
    <property type="component" value="Unassembled WGS sequence"/>
</dbReference>
<evidence type="ECO:0000256" key="9">
    <source>
        <dbReference type="PROSITE-ProRule" id="PRU10141"/>
    </source>
</evidence>
<keyword evidence="3" id="KW-0808">Transferase</keyword>
<feature type="domain" description="Protein kinase" evidence="11">
    <location>
        <begin position="12"/>
        <end position="279"/>
    </location>
</feature>
<feature type="transmembrane region" description="Helical" evidence="10">
    <location>
        <begin position="314"/>
        <end position="335"/>
    </location>
</feature>